<dbReference type="VEuPathDB" id="VectorBase:AALB014016"/>
<organism evidence="1 2">
    <name type="scientific">Anopheles albimanus</name>
    <name type="common">New world malaria mosquito</name>
    <dbReference type="NCBI Taxonomy" id="7167"/>
    <lineage>
        <taxon>Eukaryota</taxon>
        <taxon>Metazoa</taxon>
        <taxon>Ecdysozoa</taxon>
        <taxon>Arthropoda</taxon>
        <taxon>Hexapoda</taxon>
        <taxon>Insecta</taxon>
        <taxon>Pterygota</taxon>
        <taxon>Neoptera</taxon>
        <taxon>Endopterygota</taxon>
        <taxon>Diptera</taxon>
        <taxon>Nematocera</taxon>
        <taxon>Culicoidea</taxon>
        <taxon>Culicidae</taxon>
        <taxon>Anophelinae</taxon>
        <taxon>Anopheles</taxon>
    </lineage>
</organism>
<proteinExistence type="predicted"/>
<dbReference type="Proteomes" id="UP000069272">
    <property type="component" value="Chromosome 2L"/>
</dbReference>
<protein>
    <submittedName>
        <fullName evidence="1">Uncharacterized protein</fullName>
    </submittedName>
</protein>
<name>A0A182FWH0_ANOAL</name>
<dbReference type="AlphaFoldDB" id="A0A182FWH0"/>
<evidence type="ECO:0000313" key="2">
    <source>
        <dbReference type="Proteomes" id="UP000069272"/>
    </source>
</evidence>
<evidence type="ECO:0000313" key="1">
    <source>
        <dbReference type="EnsemblMetazoa" id="AALB014016-PA"/>
    </source>
</evidence>
<accession>A0A182FWH0</accession>
<sequence length="16" mass="1826">MLFNPALVRSVTSEVY</sequence>
<reference evidence="1 2" key="1">
    <citation type="journal article" date="2017" name="G3 (Bethesda)">
        <title>The Physical Genome Mapping of Anopheles albimanus Corrected Scaffold Misassemblies and Identified Interarm Rearrangements in Genus Anopheles.</title>
        <authorList>
            <person name="Artemov G.N."/>
            <person name="Peery A.N."/>
            <person name="Jiang X."/>
            <person name="Tu Z."/>
            <person name="Stegniy V.N."/>
            <person name="Sharakhova M.V."/>
            <person name="Sharakhov I.V."/>
        </authorList>
    </citation>
    <scope>NUCLEOTIDE SEQUENCE [LARGE SCALE GENOMIC DNA]</scope>
    <source>
        <strain evidence="1 2">ALBI9_A</strain>
    </source>
</reference>
<reference evidence="1" key="2">
    <citation type="submission" date="2022-08" db="UniProtKB">
        <authorList>
            <consortium name="EnsemblMetazoa"/>
        </authorList>
    </citation>
    <scope>IDENTIFICATION</scope>
    <source>
        <strain evidence="1">STECLA/ALBI9_A</strain>
    </source>
</reference>
<dbReference type="EnsemblMetazoa" id="AALB014016-RA">
    <property type="protein sequence ID" value="AALB014016-PA"/>
    <property type="gene ID" value="AALB014016"/>
</dbReference>
<keyword evidence="2" id="KW-1185">Reference proteome</keyword>